<dbReference type="EMBL" id="BAABDI010000004">
    <property type="protein sequence ID" value="GAA3965086.1"/>
    <property type="molecule type" value="Genomic_DNA"/>
</dbReference>
<evidence type="ECO:0000313" key="3">
    <source>
        <dbReference type="Proteomes" id="UP001501556"/>
    </source>
</evidence>
<protein>
    <submittedName>
        <fullName evidence="2">Uncharacterized protein</fullName>
    </submittedName>
</protein>
<dbReference type="Proteomes" id="UP001501556">
    <property type="component" value="Unassembled WGS sequence"/>
</dbReference>
<sequence length="81" mass="8608">MKPVIAPAPDPEPEPEVLIVATVSELKWTRTTVPVDPRSTAMVDAILVNKHSITDCLTMTLTSTPAPTTPPESPSTTAIET</sequence>
<accession>A0ABP7PGE0</accession>
<organism evidence="2 3">
    <name type="scientific">Hymenobacter antarcticus</name>
    <dbReference type="NCBI Taxonomy" id="486270"/>
    <lineage>
        <taxon>Bacteria</taxon>
        <taxon>Pseudomonadati</taxon>
        <taxon>Bacteroidota</taxon>
        <taxon>Cytophagia</taxon>
        <taxon>Cytophagales</taxon>
        <taxon>Hymenobacteraceae</taxon>
        <taxon>Hymenobacter</taxon>
    </lineage>
</organism>
<comment type="caution">
    <text evidence="2">The sequence shown here is derived from an EMBL/GenBank/DDBJ whole genome shotgun (WGS) entry which is preliminary data.</text>
</comment>
<gene>
    <name evidence="2" type="ORF">GCM10022407_09490</name>
</gene>
<evidence type="ECO:0000313" key="2">
    <source>
        <dbReference type="EMBL" id="GAA3965086.1"/>
    </source>
</evidence>
<proteinExistence type="predicted"/>
<feature type="region of interest" description="Disordered" evidence="1">
    <location>
        <begin position="61"/>
        <end position="81"/>
    </location>
</feature>
<dbReference type="RefSeq" id="WP_345121559.1">
    <property type="nucleotide sequence ID" value="NZ_BAABDI010000004.1"/>
</dbReference>
<evidence type="ECO:0000256" key="1">
    <source>
        <dbReference type="SAM" id="MobiDB-lite"/>
    </source>
</evidence>
<keyword evidence="3" id="KW-1185">Reference proteome</keyword>
<reference evidence="3" key="1">
    <citation type="journal article" date="2019" name="Int. J. Syst. Evol. Microbiol.">
        <title>The Global Catalogue of Microorganisms (GCM) 10K type strain sequencing project: providing services to taxonomists for standard genome sequencing and annotation.</title>
        <authorList>
            <consortium name="The Broad Institute Genomics Platform"/>
            <consortium name="The Broad Institute Genome Sequencing Center for Infectious Disease"/>
            <person name="Wu L."/>
            <person name="Ma J."/>
        </authorList>
    </citation>
    <scope>NUCLEOTIDE SEQUENCE [LARGE SCALE GENOMIC DNA]</scope>
    <source>
        <strain evidence="3">JCM 17217</strain>
    </source>
</reference>
<name>A0ABP7PGE0_9BACT</name>